<sequence length="167" mass="18639">MITQAHKELTWKRNRDPSTQKASVRKRLPLQGQQAHQDLGDAKHAQSSKPRTDEMASQPGTGTEVTHLEADPHLYSKLAWQLCNTCLESSRQASKDLGDKSKKRWEMPIASQNRWAWNQNTGKHSGGMAYGRQGQNWHNPYQSRPARGGRGSNNNSNGETHSAGEIG</sequence>
<evidence type="ECO:0000313" key="3">
    <source>
        <dbReference type="Proteomes" id="UP000735302"/>
    </source>
</evidence>
<feature type="region of interest" description="Disordered" evidence="1">
    <location>
        <begin position="126"/>
        <end position="167"/>
    </location>
</feature>
<accession>A0AAV4CQF4</accession>
<dbReference type="Proteomes" id="UP000735302">
    <property type="component" value="Unassembled WGS sequence"/>
</dbReference>
<feature type="compositionally biased region" description="Basic and acidic residues" evidence="1">
    <location>
        <begin position="38"/>
        <end position="54"/>
    </location>
</feature>
<keyword evidence="3" id="KW-1185">Reference proteome</keyword>
<name>A0AAV4CQF4_9GAST</name>
<evidence type="ECO:0000313" key="2">
    <source>
        <dbReference type="EMBL" id="GFO34086.1"/>
    </source>
</evidence>
<dbReference type="EMBL" id="BLXT01006874">
    <property type="protein sequence ID" value="GFO34086.1"/>
    <property type="molecule type" value="Genomic_DNA"/>
</dbReference>
<feature type="region of interest" description="Disordered" evidence="1">
    <location>
        <begin position="1"/>
        <end position="68"/>
    </location>
</feature>
<gene>
    <name evidence="2" type="ORF">PoB_006059100</name>
</gene>
<comment type="caution">
    <text evidence="2">The sequence shown here is derived from an EMBL/GenBank/DDBJ whole genome shotgun (WGS) entry which is preliminary data.</text>
</comment>
<evidence type="ECO:0000256" key="1">
    <source>
        <dbReference type="SAM" id="MobiDB-lite"/>
    </source>
</evidence>
<feature type="compositionally biased region" description="Basic and acidic residues" evidence="1">
    <location>
        <begin position="1"/>
        <end position="18"/>
    </location>
</feature>
<protein>
    <submittedName>
        <fullName evidence="2">Uncharacterized protein</fullName>
    </submittedName>
</protein>
<organism evidence="2 3">
    <name type="scientific">Plakobranchus ocellatus</name>
    <dbReference type="NCBI Taxonomy" id="259542"/>
    <lineage>
        <taxon>Eukaryota</taxon>
        <taxon>Metazoa</taxon>
        <taxon>Spiralia</taxon>
        <taxon>Lophotrochozoa</taxon>
        <taxon>Mollusca</taxon>
        <taxon>Gastropoda</taxon>
        <taxon>Heterobranchia</taxon>
        <taxon>Euthyneura</taxon>
        <taxon>Panpulmonata</taxon>
        <taxon>Sacoglossa</taxon>
        <taxon>Placobranchoidea</taxon>
        <taxon>Plakobranchidae</taxon>
        <taxon>Plakobranchus</taxon>
    </lineage>
</organism>
<proteinExistence type="predicted"/>
<reference evidence="2 3" key="1">
    <citation type="journal article" date="2021" name="Elife">
        <title>Chloroplast acquisition without the gene transfer in kleptoplastic sea slugs, Plakobranchus ocellatus.</title>
        <authorList>
            <person name="Maeda T."/>
            <person name="Takahashi S."/>
            <person name="Yoshida T."/>
            <person name="Shimamura S."/>
            <person name="Takaki Y."/>
            <person name="Nagai Y."/>
            <person name="Toyoda A."/>
            <person name="Suzuki Y."/>
            <person name="Arimoto A."/>
            <person name="Ishii H."/>
            <person name="Satoh N."/>
            <person name="Nishiyama T."/>
            <person name="Hasebe M."/>
            <person name="Maruyama T."/>
            <person name="Minagawa J."/>
            <person name="Obokata J."/>
            <person name="Shigenobu S."/>
        </authorList>
    </citation>
    <scope>NUCLEOTIDE SEQUENCE [LARGE SCALE GENOMIC DNA]</scope>
</reference>
<feature type="compositionally biased region" description="Polar residues" evidence="1">
    <location>
        <begin position="133"/>
        <end position="142"/>
    </location>
</feature>
<dbReference type="AlphaFoldDB" id="A0AAV4CQF4"/>